<dbReference type="WBParaSite" id="SMUV_0000358601-mRNA-1">
    <property type="protein sequence ID" value="SMUV_0000358601-mRNA-1"/>
    <property type="gene ID" value="SMUV_0000358601"/>
</dbReference>
<keyword evidence="15" id="KW-1185">Reference proteome</keyword>
<evidence type="ECO:0000256" key="10">
    <source>
        <dbReference type="ARBA" id="ARBA00023049"/>
    </source>
</evidence>
<evidence type="ECO:0000259" key="14">
    <source>
        <dbReference type="PROSITE" id="PS52035"/>
    </source>
</evidence>
<feature type="active site" description="Proton donor/acceptor" evidence="12">
    <location>
        <position position="334"/>
    </location>
</feature>
<evidence type="ECO:0000256" key="5">
    <source>
        <dbReference type="ARBA" id="ARBA00022670"/>
    </source>
</evidence>
<dbReference type="Pfam" id="PF00246">
    <property type="entry name" value="Peptidase_M14"/>
    <property type="match status" value="1"/>
</dbReference>
<keyword evidence="9" id="KW-0862">Zinc</keyword>
<evidence type="ECO:0000256" key="11">
    <source>
        <dbReference type="ARBA" id="ARBA00023180"/>
    </source>
</evidence>
<evidence type="ECO:0000256" key="4">
    <source>
        <dbReference type="ARBA" id="ARBA00022525"/>
    </source>
</evidence>
<keyword evidence="6" id="KW-0479">Metal-binding</keyword>
<feature type="signal peptide" evidence="13">
    <location>
        <begin position="1"/>
        <end position="32"/>
    </location>
</feature>
<dbReference type="PRINTS" id="PR00765">
    <property type="entry name" value="CRBOXYPTASEA"/>
</dbReference>
<dbReference type="GO" id="GO:0005615">
    <property type="term" value="C:extracellular space"/>
    <property type="evidence" value="ECO:0007669"/>
    <property type="project" value="TreeGrafter"/>
</dbReference>
<dbReference type="PANTHER" id="PTHR11532:SF93">
    <property type="entry name" value="CARBOXYPEPTIDASE E"/>
    <property type="match status" value="1"/>
</dbReference>
<dbReference type="Gene3D" id="2.60.40.1120">
    <property type="entry name" value="Carboxypeptidase-like, regulatory domain"/>
    <property type="match status" value="1"/>
</dbReference>
<dbReference type="CDD" id="cd03858">
    <property type="entry name" value="M14_CP_N-E_like"/>
    <property type="match status" value="1"/>
</dbReference>
<comment type="similarity">
    <text evidence="3 12">Belongs to the peptidase M14 family.</text>
</comment>
<dbReference type="FunFam" id="3.40.630.10:FF:000013">
    <property type="entry name" value="carboxypeptidase N catalytic chain"/>
    <property type="match status" value="1"/>
</dbReference>
<dbReference type="InterPro" id="IPR057246">
    <property type="entry name" value="CARBOXYPEPT_ZN_1"/>
</dbReference>
<dbReference type="AlphaFoldDB" id="A0A158R4K0"/>
<evidence type="ECO:0000256" key="2">
    <source>
        <dbReference type="ARBA" id="ARBA00004613"/>
    </source>
</evidence>
<feature type="domain" description="Peptidase M14" evidence="14">
    <location>
        <begin position="46"/>
        <end position="364"/>
    </location>
</feature>
<dbReference type="PROSITE" id="PS52035">
    <property type="entry name" value="PEPTIDASE_M14"/>
    <property type="match status" value="1"/>
</dbReference>
<protein>
    <submittedName>
        <fullName evidence="16">Peptidase_M14 domain-containing protein</fullName>
    </submittedName>
</protein>
<evidence type="ECO:0000313" key="16">
    <source>
        <dbReference type="WBParaSite" id="SMUV_0000358601-mRNA-1"/>
    </source>
</evidence>
<comment type="subcellular location">
    <subcellularLocation>
        <location evidence="2">Secreted</location>
    </subcellularLocation>
</comment>
<proteinExistence type="inferred from homology"/>
<dbReference type="GO" id="GO:0006518">
    <property type="term" value="P:peptide metabolic process"/>
    <property type="evidence" value="ECO:0007669"/>
    <property type="project" value="TreeGrafter"/>
</dbReference>
<dbReference type="Gene3D" id="3.40.630.10">
    <property type="entry name" value="Zn peptidases"/>
    <property type="match status" value="1"/>
</dbReference>
<dbReference type="CDD" id="cd11308">
    <property type="entry name" value="Peptidase_M14NE-CP-C_like"/>
    <property type="match status" value="1"/>
</dbReference>
<sequence length="484" mass="54039">MGIGCSEAAGIQRLLLLLFGTVTVLCSYVAQASSVSSKDLTDNWNQYHDHEQLKNILENINKKCANYTELYSIGSSVEGRELYVITLSTTPGQHIPLKPEMKYVANMHGNEPIGRELLLRLASYLCDEILKGNKDILQLVNSTSIHILPTMNPDGFEAALRTDSTERNWMKGRKNANGVDLNRDFPDLDKVFYELTDTGVPRYDHLLDLIRDTTKHQPETQAVGMWLLSLPFVLSANIHEGDLVANYPFDSAREPNVNQYSTSPDDKTFRFLAETYAKNHAHMAKNDHPPCDASPFDAFANQGGITNGAKWYSVAGGMQDFSYLASNAFEITLEVACNKFPDPKQLPQLWNENKKALIEFIWTVHSGIKGIVSDEETGEPISEAVVWVRNITDLTPIKHPVTTWLTGDYYRLLTPGKYQVLVTATGYEPATATVEVTNANRTSAQIVNFKLKPDRLNIIDNEYVPEVTTIVTTNTSLKTSCIAK</sequence>
<dbReference type="GO" id="GO:0016485">
    <property type="term" value="P:protein processing"/>
    <property type="evidence" value="ECO:0007669"/>
    <property type="project" value="TreeGrafter"/>
</dbReference>
<evidence type="ECO:0000256" key="8">
    <source>
        <dbReference type="ARBA" id="ARBA00022801"/>
    </source>
</evidence>
<keyword evidence="11" id="KW-0325">Glycoprotein</keyword>
<dbReference type="InterPro" id="IPR008969">
    <property type="entry name" value="CarboxyPept-like_regulatory"/>
</dbReference>
<dbReference type="FunFam" id="2.60.40.1120:FF:000019">
    <property type="entry name" value="Carboxypeptidase D"/>
    <property type="match status" value="1"/>
</dbReference>
<evidence type="ECO:0000256" key="7">
    <source>
        <dbReference type="ARBA" id="ARBA00022729"/>
    </source>
</evidence>
<keyword evidence="8" id="KW-0378">Hydrolase</keyword>
<accession>A0A158R4K0</accession>
<dbReference type="STRING" id="451379.A0A158R4K0"/>
<dbReference type="GO" id="GO:0004181">
    <property type="term" value="F:metallocarboxypeptidase activity"/>
    <property type="evidence" value="ECO:0007669"/>
    <property type="project" value="InterPro"/>
</dbReference>
<keyword evidence="4" id="KW-0964">Secreted</keyword>
<keyword evidence="10" id="KW-0482">Metalloprotease</keyword>
<evidence type="ECO:0000256" key="1">
    <source>
        <dbReference type="ARBA" id="ARBA00001947"/>
    </source>
</evidence>
<dbReference type="SUPFAM" id="SSF53187">
    <property type="entry name" value="Zn-dependent exopeptidases"/>
    <property type="match status" value="1"/>
</dbReference>
<organism evidence="15 16">
    <name type="scientific">Syphacia muris</name>
    <dbReference type="NCBI Taxonomy" id="451379"/>
    <lineage>
        <taxon>Eukaryota</taxon>
        <taxon>Metazoa</taxon>
        <taxon>Ecdysozoa</taxon>
        <taxon>Nematoda</taxon>
        <taxon>Chromadorea</taxon>
        <taxon>Rhabditida</taxon>
        <taxon>Spirurina</taxon>
        <taxon>Oxyuridomorpha</taxon>
        <taxon>Oxyuroidea</taxon>
        <taxon>Oxyuridae</taxon>
        <taxon>Syphacia</taxon>
    </lineage>
</organism>
<evidence type="ECO:0000313" key="15">
    <source>
        <dbReference type="Proteomes" id="UP000046393"/>
    </source>
</evidence>
<evidence type="ECO:0000256" key="12">
    <source>
        <dbReference type="PROSITE-ProRule" id="PRU01379"/>
    </source>
</evidence>
<dbReference type="SMART" id="SM00631">
    <property type="entry name" value="Zn_pept"/>
    <property type="match status" value="1"/>
</dbReference>
<dbReference type="SUPFAM" id="SSF49464">
    <property type="entry name" value="Carboxypeptidase regulatory domain-like"/>
    <property type="match status" value="1"/>
</dbReference>
<evidence type="ECO:0000256" key="6">
    <source>
        <dbReference type="ARBA" id="ARBA00022723"/>
    </source>
</evidence>
<dbReference type="GO" id="GO:0008270">
    <property type="term" value="F:zinc ion binding"/>
    <property type="evidence" value="ECO:0007669"/>
    <property type="project" value="InterPro"/>
</dbReference>
<dbReference type="InterPro" id="IPR000834">
    <property type="entry name" value="Peptidase_M14"/>
</dbReference>
<dbReference type="Pfam" id="PF13620">
    <property type="entry name" value="CarboxypepD_reg"/>
    <property type="match status" value="1"/>
</dbReference>
<comment type="cofactor">
    <cofactor evidence="1">
        <name>Zn(2+)</name>
        <dbReference type="ChEBI" id="CHEBI:29105"/>
    </cofactor>
</comment>
<dbReference type="Proteomes" id="UP000046393">
    <property type="component" value="Unplaced"/>
</dbReference>
<name>A0A158R4K0_9BILA</name>
<dbReference type="InterPro" id="IPR050753">
    <property type="entry name" value="Peptidase_M14_domain"/>
</dbReference>
<reference evidence="16" key="1">
    <citation type="submission" date="2016-04" db="UniProtKB">
        <authorList>
            <consortium name="WormBaseParasite"/>
        </authorList>
    </citation>
    <scope>IDENTIFICATION</scope>
</reference>
<dbReference type="PROSITE" id="PS00132">
    <property type="entry name" value="CARBOXYPEPT_ZN_1"/>
    <property type="match status" value="1"/>
</dbReference>
<keyword evidence="7 13" id="KW-0732">Signal</keyword>
<keyword evidence="5" id="KW-0645">Protease</keyword>
<evidence type="ECO:0000256" key="3">
    <source>
        <dbReference type="ARBA" id="ARBA00005988"/>
    </source>
</evidence>
<evidence type="ECO:0000256" key="13">
    <source>
        <dbReference type="SAM" id="SignalP"/>
    </source>
</evidence>
<evidence type="ECO:0000256" key="9">
    <source>
        <dbReference type="ARBA" id="ARBA00022833"/>
    </source>
</evidence>
<dbReference type="PANTHER" id="PTHR11532">
    <property type="entry name" value="PROTEASE M14 CARBOXYPEPTIDASE"/>
    <property type="match status" value="1"/>
</dbReference>
<feature type="chain" id="PRO_5007631532" evidence="13">
    <location>
        <begin position="33"/>
        <end position="484"/>
    </location>
</feature>